<dbReference type="Pfam" id="PF14745">
    <property type="entry name" value="WASH-4_N"/>
    <property type="match status" value="1"/>
</dbReference>
<proteinExistence type="predicted"/>
<sequence length="1142" mass="132207">MIVDVKEWDVDKIDDGVIKIVEEVQLRKYGKFLEGYSNQLRAIEHALDETLDDVWKYEIDPVSLVLLPKEKTSILELISTDNKVLNKIISVLAVLCCEVDNICSEAKRKYFPALLFYGEGEASDREALQDGEAHIYIGRMIPFMQELSCFIKHIYSVVKNIVHQLSALYNNGKNGVAVIDVTDVHFQTVYKHLGSLLTILVTFDEIIDIQVSLREHWTQYKRMLVSIHHNPSKLGFDSEKLRPFEKLIGKLEKQLLEGSIFLDCVEQNFDDGKNFVSKNSAFADEFAQNIKNQFLVVDSKIGDINDEFDARVKLPDICCLFVLHFHLFRTADKKLFKALWDTYKKVPAVPLISNLLWFPDQFLLTRLPVLARNIERKTQEAVKLARQTYLINRSQNLTKEAQGFYIQTSAWMVKMDSCLKDTGKLIDDLNRKCSLLLRGLKLAWLINHTLKTMMSLHVALSKPMTKTCVLALCRMIEMLKGIEATYHRHTVVISESLTHIMQHLGYLALTIINIGKKRLVSDKKYSERRLDVLSALVLAEKSLNGPGTKERRLTSYLAMALGVQMNSFKDDEIANFFNIMKKLDFICDLKKTIKEACDCSFMYWHHVLFPTYITDIYESGLDVHRIQYMIYALHDCIEPILSCRHESSPSVLLQAFQKENYLTIKKHLLDPLCSDIETELRLHCHYHLQLDDRNPFKIGRKDFSHFLSLSSIKLFDRYINVKAYVEHYLDKIFYNLTTVALHDWKTYGEMRSLAKHKYDLITVEAHLPSQTLEQGLDVLEIMRNIHLFVSNYLYNLNNQIFVERSSNNKHLNTINIRHIANSIRTHGIGVMNTTVNFVYQFLRKKFQIFSQFLYDEHIKSRLIKDFRYFKENKSQNGQKYPFDRAEKFHRGIRKLGLTNGQSYLDQFRLLISQIGNAMGFVRMIRSGGIHCCSNAIRFIPDLDDIITFTDLCEDEKLSSDTVSGAVKLDSVISNLSKNFSEGTEYFKLLVDAFAPAFQDPKNGHMKNFFIIIPSLTINFVEQSISSKEKLSRKNKVGAAFTDDGFAMGVAYILKLLNLYHEFDSLHWFQSVHEKYSKDRAEVHKQKAAAVGKEDRKLLETMNLTSRRLEVYQQEFDLLNYSLSSARIFFRADLSAEEEKDQN</sequence>
<gene>
    <name evidence="4" type="primary">Washc4</name>
    <name evidence="4" type="ORF">CDAR_198881</name>
</gene>
<dbReference type="PANTHER" id="PTHR31409">
    <property type="entry name" value="WASH COMPLEX SUBUNIT 4"/>
    <property type="match status" value="1"/>
</dbReference>
<dbReference type="GO" id="GO:0005768">
    <property type="term" value="C:endosome"/>
    <property type="evidence" value="ECO:0007669"/>
    <property type="project" value="TreeGrafter"/>
</dbReference>
<dbReference type="PANTHER" id="PTHR31409:SF0">
    <property type="entry name" value="WASH COMPLEX SUBUNIT 4"/>
    <property type="match status" value="1"/>
</dbReference>
<evidence type="ECO:0000259" key="3">
    <source>
        <dbReference type="Pfam" id="PF14746"/>
    </source>
</evidence>
<dbReference type="InterPro" id="IPR028283">
    <property type="entry name" value="WASH-7_C"/>
</dbReference>
<dbReference type="Proteomes" id="UP001054837">
    <property type="component" value="Unassembled WGS sequence"/>
</dbReference>
<dbReference type="EMBL" id="BPLQ01009269">
    <property type="protein sequence ID" value="GIY42889.1"/>
    <property type="molecule type" value="Genomic_DNA"/>
</dbReference>
<reference evidence="4 5" key="1">
    <citation type="submission" date="2021-06" db="EMBL/GenBank/DDBJ databases">
        <title>Caerostris darwini draft genome.</title>
        <authorList>
            <person name="Kono N."/>
            <person name="Arakawa K."/>
        </authorList>
    </citation>
    <scope>NUCLEOTIDE SEQUENCE [LARGE SCALE GENOMIC DNA]</scope>
</reference>
<accession>A0AAV4T9M3</accession>
<keyword evidence="5" id="KW-1185">Reference proteome</keyword>
<feature type="domain" description="WASH complex subunit 4 N-terminal" evidence="2">
    <location>
        <begin position="30"/>
        <end position="600"/>
    </location>
</feature>
<protein>
    <submittedName>
        <fullName evidence="4">WASH complex subunit 4</fullName>
    </submittedName>
</protein>
<dbReference type="InterPro" id="IPR028191">
    <property type="entry name" value="WASH-4_N"/>
</dbReference>
<organism evidence="4 5">
    <name type="scientific">Caerostris darwini</name>
    <dbReference type="NCBI Taxonomy" id="1538125"/>
    <lineage>
        <taxon>Eukaryota</taxon>
        <taxon>Metazoa</taxon>
        <taxon>Ecdysozoa</taxon>
        <taxon>Arthropoda</taxon>
        <taxon>Chelicerata</taxon>
        <taxon>Arachnida</taxon>
        <taxon>Araneae</taxon>
        <taxon>Araneomorphae</taxon>
        <taxon>Entelegynae</taxon>
        <taxon>Araneoidea</taxon>
        <taxon>Araneidae</taxon>
        <taxon>Caerostris</taxon>
    </lineage>
</organism>
<dbReference type="Pfam" id="PF14746">
    <property type="entry name" value="WASH-7_C"/>
    <property type="match status" value="1"/>
</dbReference>
<feature type="domain" description="WASH complex subunit 7 C-terminal" evidence="3">
    <location>
        <begin position="961"/>
        <end position="1130"/>
    </location>
</feature>
<dbReference type="GO" id="GO:0071203">
    <property type="term" value="C:WASH complex"/>
    <property type="evidence" value="ECO:0007669"/>
    <property type="project" value="InterPro"/>
</dbReference>
<dbReference type="Pfam" id="PF14744">
    <property type="entry name" value="WASH-7_mid"/>
    <property type="match status" value="1"/>
</dbReference>
<evidence type="ECO:0000313" key="4">
    <source>
        <dbReference type="EMBL" id="GIY42889.1"/>
    </source>
</evidence>
<name>A0AAV4T9M3_9ARAC</name>
<evidence type="ECO:0000259" key="1">
    <source>
        <dbReference type="Pfam" id="PF14744"/>
    </source>
</evidence>
<evidence type="ECO:0000259" key="2">
    <source>
        <dbReference type="Pfam" id="PF14745"/>
    </source>
</evidence>
<dbReference type="GO" id="GO:0007032">
    <property type="term" value="P:endosome organization"/>
    <property type="evidence" value="ECO:0007669"/>
    <property type="project" value="TreeGrafter"/>
</dbReference>
<comment type="caution">
    <text evidence="4">The sequence shown here is derived from an EMBL/GenBank/DDBJ whole genome shotgun (WGS) entry which is preliminary data.</text>
</comment>
<evidence type="ECO:0000313" key="5">
    <source>
        <dbReference type="Proteomes" id="UP001054837"/>
    </source>
</evidence>
<dbReference type="InterPro" id="IPR027307">
    <property type="entry name" value="WASH7"/>
</dbReference>
<dbReference type="InterPro" id="IPR028282">
    <property type="entry name" value="WASH-7_central"/>
</dbReference>
<dbReference type="GO" id="GO:0016197">
    <property type="term" value="P:endosomal transport"/>
    <property type="evidence" value="ECO:0007669"/>
    <property type="project" value="TreeGrafter"/>
</dbReference>
<dbReference type="AlphaFoldDB" id="A0AAV4T9M3"/>
<feature type="domain" description="WASH complex subunit 7 central" evidence="1">
    <location>
        <begin position="601"/>
        <end position="943"/>
    </location>
</feature>